<keyword evidence="2" id="KW-1185">Reference proteome</keyword>
<sequence>MQETLNDPHSSISIVGIPISNQHDQQQCRYQHERQEARKSDQLQVIWRKPVQGWYHYGLGPNKNCHGDSIYYQTGQVVDKQFHKLQAF</sequence>
<reference evidence="1" key="2">
    <citation type="submission" date="2020-11" db="EMBL/GenBank/DDBJ databases">
        <authorList>
            <person name="McCartney M.A."/>
            <person name="Auch B."/>
            <person name="Kono T."/>
            <person name="Mallez S."/>
            <person name="Becker A."/>
            <person name="Gohl D.M."/>
            <person name="Silverstein K.A.T."/>
            <person name="Koren S."/>
            <person name="Bechman K.B."/>
            <person name="Herman A."/>
            <person name="Abrahante J.E."/>
            <person name="Garbe J."/>
        </authorList>
    </citation>
    <scope>NUCLEOTIDE SEQUENCE</scope>
    <source>
        <strain evidence="1">Duluth1</strain>
        <tissue evidence="1">Whole animal</tissue>
    </source>
</reference>
<proteinExistence type="predicted"/>
<dbReference type="EMBL" id="JAIWYP010000004">
    <property type="protein sequence ID" value="KAH3831907.1"/>
    <property type="molecule type" value="Genomic_DNA"/>
</dbReference>
<organism evidence="1 2">
    <name type="scientific">Dreissena polymorpha</name>
    <name type="common">Zebra mussel</name>
    <name type="synonym">Mytilus polymorpha</name>
    <dbReference type="NCBI Taxonomy" id="45954"/>
    <lineage>
        <taxon>Eukaryota</taxon>
        <taxon>Metazoa</taxon>
        <taxon>Spiralia</taxon>
        <taxon>Lophotrochozoa</taxon>
        <taxon>Mollusca</taxon>
        <taxon>Bivalvia</taxon>
        <taxon>Autobranchia</taxon>
        <taxon>Heteroconchia</taxon>
        <taxon>Euheterodonta</taxon>
        <taxon>Imparidentia</taxon>
        <taxon>Neoheterodontei</taxon>
        <taxon>Myida</taxon>
        <taxon>Dreissenoidea</taxon>
        <taxon>Dreissenidae</taxon>
        <taxon>Dreissena</taxon>
    </lineage>
</organism>
<comment type="caution">
    <text evidence="1">The sequence shown here is derived from an EMBL/GenBank/DDBJ whole genome shotgun (WGS) entry which is preliminary data.</text>
</comment>
<evidence type="ECO:0000313" key="1">
    <source>
        <dbReference type="EMBL" id="KAH3831907.1"/>
    </source>
</evidence>
<dbReference type="Proteomes" id="UP000828390">
    <property type="component" value="Unassembled WGS sequence"/>
</dbReference>
<accession>A0A9D4K308</accession>
<protein>
    <submittedName>
        <fullName evidence="1">Uncharacterized protein</fullName>
    </submittedName>
</protein>
<dbReference type="AlphaFoldDB" id="A0A9D4K308"/>
<name>A0A9D4K308_DREPO</name>
<reference evidence="1" key="1">
    <citation type="journal article" date="2019" name="bioRxiv">
        <title>The Genome of the Zebra Mussel, Dreissena polymorpha: A Resource for Invasive Species Research.</title>
        <authorList>
            <person name="McCartney M.A."/>
            <person name="Auch B."/>
            <person name="Kono T."/>
            <person name="Mallez S."/>
            <person name="Zhang Y."/>
            <person name="Obille A."/>
            <person name="Becker A."/>
            <person name="Abrahante J.E."/>
            <person name="Garbe J."/>
            <person name="Badalamenti J.P."/>
            <person name="Herman A."/>
            <person name="Mangelson H."/>
            <person name="Liachko I."/>
            <person name="Sullivan S."/>
            <person name="Sone E.D."/>
            <person name="Koren S."/>
            <person name="Silverstein K.A.T."/>
            <person name="Beckman K.B."/>
            <person name="Gohl D.M."/>
        </authorList>
    </citation>
    <scope>NUCLEOTIDE SEQUENCE</scope>
    <source>
        <strain evidence="1">Duluth1</strain>
        <tissue evidence="1">Whole animal</tissue>
    </source>
</reference>
<evidence type="ECO:0000313" key="2">
    <source>
        <dbReference type="Proteomes" id="UP000828390"/>
    </source>
</evidence>
<gene>
    <name evidence="1" type="ORF">DPMN_105179</name>
</gene>